<keyword evidence="1" id="KW-0472">Membrane</keyword>
<accession>A0A6J5R205</accession>
<feature type="transmembrane region" description="Helical" evidence="1">
    <location>
        <begin position="38"/>
        <end position="56"/>
    </location>
</feature>
<reference evidence="2" key="1">
    <citation type="submission" date="2020-05" db="EMBL/GenBank/DDBJ databases">
        <authorList>
            <person name="Chiriac C."/>
            <person name="Salcher M."/>
            <person name="Ghai R."/>
            <person name="Kavagutti S V."/>
        </authorList>
    </citation>
    <scope>NUCLEOTIDE SEQUENCE</scope>
</reference>
<evidence type="ECO:0000256" key="1">
    <source>
        <dbReference type="SAM" id="Phobius"/>
    </source>
</evidence>
<evidence type="ECO:0000313" key="2">
    <source>
        <dbReference type="EMBL" id="CAB4189992.1"/>
    </source>
</evidence>
<organism evidence="2">
    <name type="scientific">uncultured Caudovirales phage</name>
    <dbReference type="NCBI Taxonomy" id="2100421"/>
    <lineage>
        <taxon>Viruses</taxon>
        <taxon>Duplodnaviria</taxon>
        <taxon>Heunggongvirae</taxon>
        <taxon>Uroviricota</taxon>
        <taxon>Caudoviricetes</taxon>
        <taxon>Peduoviridae</taxon>
        <taxon>Maltschvirus</taxon>
        <taxon>Maltschvirus maltsch</taxon>
    </lineage>
</organism>
<name>A0A6J5R205_9CAUD</name>
<protein>
    <submittedName>
        <fullName evidence="2">Uncharacterized protein</fullName>
    </submittedName>
</protein>
<proteinExistence type="predicted"/>
<gene>
    <name evidence="2" type="ORF">UFOVP1193_27</name>
</gene>
<keyword evidence="1" id="KW-1133">Transmembrane helix</keyword>
<sequence length="59" mass="6500">MRTVIKLLVYALLLVGFTAALGLHKDTPYVPWALDLHHLSATFAFMCAAGCGVMLVKYF</sequence>
<keyword evidence="1" id="KW-0812">Transmembrane</keyword>
<dbReference type="EMBL" id="LR797156">
    <property type="protein sequence ID" value="CAB4189992.1"/>
    <property type="molecule type" value="Genomic_DNA"/>
</dbReference>